<organism evidence="14 15">
    <name type="scientific">Drosophila rubida</name>
    <dbReference type="NCBI Taxonomy" id="30044"/>
    <lineage>
        <taxon>Eukaryota</taxon>
        <taxon>Metazoa</taxon>
        <taxon>Ecdysozoa</taxon>
        <taxon>Arthropoda</taxon>
        <taxon>Hexapoda</taxon>
        <taxon>Insecta</taxon>
        <taxon>Pterygota</taxon>
        <taxon>Neoptera</taxon>
        <taxon>Endopterygota</taxon>
        <taxon>Diptera</taxon>
        <taxon>Brachycera</taxon>
        <taxon>Muscomorpha</taxon>
        <taxon>Ephydroidea</taxon>
        <taxon>Drosophilidae</taxon>
        <taxon>Drosophila</taxon>
    </lineage>
</organism>
<reference evidence="14" key="1">
    <citation type="journal article" date="2021" name="Mol. Ecol. Resour.">
        <title>Phylogenomic analyses of the genus Drosophila reveals genomic signals of climate adaptation.</title>
        <authorList>
            <person name="Li F."/>
            <person name="Rane R.V."/>
            <person name="Luria V."/>
            <person name="Xiong Z."/>
            <person name="Chen J."/>
            <person name="Li Z."/>
            <person name="Catullo R.A."/>
            <person name="Griffin P.C."/>
            <person name="Schiffer M."/>
            <person name="Pearce S."/>
            <person name="Lee S.F."/>
            <person name="McElroy K."/>
            <person name="Stocker A."/>
            <person name="Shirriffs J."/>
            <person name="Cockerell F."/>
            <person name="Coppin C."/>
            <person name="Sgro C.M."/>
            <person name="Karger A."/>
            <person name="Cain J.W."/>
            <person name="Weber J.A."/>
            <person name="Santpere G."/>
            <person name="Kirschner M.W."/>
            <person name="Hoffmann A.A."/>
            <person name="Oakeshott J.G."/>
            <person name="Zhang G."/>
        </authorList>
    </citation>
    <scope>NUCLEOTIDE SEQUENCE</scope>
    <source>
        <strain evidence="14">BGI-SZ-2011g</strain>
    </source>
</reference>
<comment type="caution">
    <text evidence="14">The sequence shown here is derived from an EMBL/GenBank/DDBJ whole genome shotgun (WGS) entry which is preliminary data.</text>
</comment>
<keyword evidence="6" id="KW-0479">Metal-binding</keyword>
<dbReference type="Pfam" id="PF13445">
    <property type="entry name" value="zf-RING_UBOX"/>
    <property type="match status" value="1"/>
</dbReference>
<dbReference type="Proteomes" id="UP001200034">
    <property type="component" value="Unassembled WGS sequence"/>
</dbReference>
<proteinExistence type="predicted"/>
<evidence type="ECO:0000256" key="5">
    <source>
        <dbReference type="ARBA" id="ARBA00022679"/>
    </source>
</evidence>
<evidence type="ECO:0000256" key="3">
    <source>
        <dbReference type="ARBA" id="ARBA00004906"/>
    </source>
</evidence>
<dbReference type="GO" id="GO:0006511">
    <property type="term" value="P:ubiquitin-dependent protein catabolic process"/>
    <property type="evidence" value="ECO:0007669"/>
    <property type="project" value="InterPro"/>
</dbReference>
<evidence type="ECO:0000256" key="8">
    <source>
        <dbReference type="ARBA" id="ARBA00022786"/>
    </source>
</evidence>
<dbReference type="GO" id="GO:0061630">
    <property type="term" value="F:ubiquitin protein ligase activity"/>
    <property type="evidence" value="ECO:0007669"/>
    <property type="project" value="UniProtKB-EC"/>
</dbReference>
<comment type="catalytic activity">
    <reaction evidence="1">
        <text>S-ubiquitinyl-[E2 ubiquitin-conjugating enzyme]-L-cysteine + [acceptor protein]-L-lysine = [E2 ubiquitin-conjugating enzyme]-L-cysteine + N(6)-ubiquitinyl-[acceptor protein]-L-lysine.</text>
        <dbReference type="EC" id="2.3.2.27"/>
    </reaction>
</comment>
<dbReference type="EC" id="2.3.2.27" evidence="4"/>
<protein>
    <recommendedName>
        <fullName evidence="4">RING-type E3 ubiquitin transferase</fullName>
        <ecNumber evidence="4">2.3.2.27</ecNumber>
    </recommendedName>
</protein>
<dbReference type="InterPro" id="IPR045103">
    <property type="entry name" value="RNF5/RNF185-like"/>
</dbReference>
<keyword evidence="5" id="KW-0808">Transferase</keyword>
<dbReference type="PANTHER" id="PTHR12313">
    <property type="entry name" value="E3 UBIQUITIN-PROTEIN LIGASE RNF5-RELATED"/>
    <property type="match status" value="1"/>
</dbReference>
<evidence type="ECO:0000313" key="14">
    <source>
        <dbReference type="EMBL" id="KAH8358753.1"/>
    </source>
</evidence>
<keyword evidence="15" id="KW-1185">Reference proteome</keyword>
<keyword evidence="10 12" id="KW-0472">Membrane</keyword>
<dbReference type="GO" id="GO:0005783">
    <property type="term" value="C:endoplasmic reticulum"/>
    <property type="evidence" value="ECO:0007669"/>
    <property type="project" value="InterPro"/>
</dbReference>
<evidence type="ECO:0000256" key="12">
    <source>
        <dbReference type="SAM" id="Phobius"/>
    </source>
</evidence>
<dbReference type="InterPro" id="IPR027370">
    <property type="entry name" value="Znf-RING_euk"/>
</dbReference>
<gene>
    <name evidence="14" type="ORF">KR093_002237</name>
</gene>
<keyword evidence="7 11" id="KW-0863">Zinc-finger</keyword>
<keyword evidence="8" id="KW-0833">Ubl conjugation pathway</keyword>
<evidence type="ECO:0000256" key="11">
    <source>
        <dbReference type="PROSITE-ProRule" id="PRU00175"/>
    </source>
</evidence>
<comment type="subcellular location">
    <subcellularLocation>
        <location evidence="2">Endomembrane system</location>
    </subcellularLocation>
</comment>
<dbReference type="SMART" id="SM00184">
    <property type="entry name" value="RING"/>
    <property type="match status" value="1"/>
</dbReference>
<keyword evidence="12" id="KW-1133">Transmembrane helix</keyword>
<evidence type="ECO:0000256" key="10">
    <source>
        <dbReference type="ARBA" id="ARBA00023136"/>
    </source>
</evidence>
<dbReference type="InterPro" id="IPR017907">
    <property type="entry name" value="Znf_RING_CS"/>
</dbReference>
<dbReference type="AlphaFoldDB" id="A0AAD4PHI6"/>
<comment type="pathway">
    <text evidence="3">Protein modification; protein ubiquitination.</text>
</comment>
<evidence type="ECO:0000256" key="1">
    <source>
        <dbReference type="ARBA" id="ARBA00000900"/>
    </source>
</evidence>
<evidence type="ECO:0000256" key="7">
    <source>
        <dbReference type="ARBA" id="ARBA00022771"/>
    </source>
</evidence>
<keyword evidence="9" id="KW-0862">Zinc</keyword>
<feature type="transmembrane region" description="Helical" evidence="12">
    <location>
        <begin position="161"/>
        <end position="181"/>
    </location>
</feature>
<evidence type="ECO:0000256" key="4">
    <source>
        <dbReference type="ARBA" id="ARBA00012483"/>
    </source>
</evidence>
<dbReference type="PROSITE" id="PS50089">
    <property type="entry name" value="ZF_RING_2"/>
    <property type="match status" value="1"/>
</dbReference>
<name>A0AAD4PHI6_9MUSC</name>
<dbReference type="SUPFAM" id="SSF57850">
    <property type="entry name" value="RING/U-box"/>
    <property type="match status" value="1"/>
</dbReference>
<evidence type="ECO:0000313" key="15">
    <source>
        <dbReference type="Proteomes" id="UP001200034"/>
    </source>
</evidence>
<feature type="domain" description="RING-type" evidence="13">
    <location>
        <begin position="38"/>
        <end position="78"/>
    </location>
</feature>
<evidence type="ECO:0000256" key="9">
    <source>
        <dbReference type="ARBA" id="ARBA00022833"/>
    </source>
</evidence>
<keyword evidence="12" id="KW-0812">Transmembrane</keyword>
<dbReference type="InterPro" id="IPR013083">
    <property type="entry name" value="Znf_RING/FYVE/PHD"/>
</dbReference>
<evidence type="ECO:0000256" key="2">
    <source>
        <dbReference type="ARBA" id="ARBA00004308"/>
    </source>
</evidence>
<dbReference type="PROSITE" id="PS00518">
    <property type="entry name" value="ZF_RING_1"/>
    <property type="match status" value="1"/>
</dbReference>
<dbReference type="GO" id="GO:0008270">
    <property type="term" value="F:zinc ion binding"/>
    <property type="evidence" value="ECO:0007669"/>
    <property type="project" value="UniProtKB-KW"/>
</dbReference>
<dbReference type="InterPro" id="IPR001841">
    <property type="entry name" value="Znf_RING"/>
</dbReference>
<dbReference type="Gene3D" id="3.30.40.10">
    <property type="entry name" value="Zinc/RING finger domain, C3HC4 (zinc finger)"/>
    <property type="match status" value="1"/>
</dbReference>
<sequence>MFKATTGGDCRTPTMSQHKNNVSIPTMRLKHMFYRFLCNICKDHMRGGVITICGHLFCWTCLWPQLANTRTPQCPYCRRRLILHEDIFPFLSEGPYTAPDPVIAQPGGVPRPTGMYLQNQQFPTWFTLHENEDTLESERVLSLVVSDMHTDYPRLMHFTQILEWFELLCVVLMCIVCLYMLRSMK</sequence>
<accession>A0AAD4PHI6</accession>
<evidence type="ECO:0000259" key="13">
    <source>
        <dbReference type="PROSITE" id="PS50089"/>
    </source>
</evidence>
<evidence type="ECO:0000256" key="6">
    <source>
        <dbReference type="ARBA" id="ARBA00022723"/>
    </source>
</evidence>
<dbReference type="EMBL" id="JAJJHW010003409">
    <property type="protein sequence ID" value="KAH8358753.1"/>
    <property type="molecule type" value="Genomic_DNA"/>
</dbReference>